<dbReference type="Proteomes" id="UP000292818">
    <property type="component" value="Unassembled WGS sequence"/>
</dbReference>
<accession>A0A4Q7DU78</accession>
<name>A0A4Q7DU78_9LACO</name>
<proteinExistence type="predicted"/>
<dbReference type="EMBL" id="SETJ01000082">
    <property type="protein sequence ID" value="RZM15499.1"/>
    <property type="molecule type" value="Genomic_DNA"/>
</dbReference>
<dbReference type="RefSeq" id="WP_130137784.1">
    <property type="nucleotide sequence ID" value="NZ_SETJ01000082.1"/>
</dbReference>
<evidence type="ECO:0000313" key="2">
    <source>
        <dbReference type="Proteomes" id="UP000292818"/>
    </source>
</evidence>
<evidence type="ECO:0000313" key="1">
    <source>
        <dbReference type="EMBL" id="RZM15499.1"/>
    </source>
</evidence>
<comment type="caution">
    <text evidence="1">The sequence shown here is derived from an EMBL/GenBank/DDBJ whole genome shotgun (WGS) entry which is preliminary data.</text>
</comment>
<reference evidence="1 2" key="1">
    <citation type="submission" date="2019-01" db="EMBL/GenBank/DDBJ databases">
        <title>Colonization of the human gut by bovine bacteria present in Parmesan cheese.</title>
        <authorList>
            <person name="Lugli G.A."/>
            <person name="Milani C."/>
        </authorList>
    </citation>
    <scope>NUCLEOTIDE SEQUENCE [LARGE SCALE GENOMIC DNA]</scope>
    <source>
        <strain evidence="1 2">LDELB18P1</strain>
    </source>
</reference>
<organism evidence="1 2">
    <name type="scientific">Lactobacillus delbrueckii</name>
    <dbReference type="NCBI Taxonomy" id="1584"/>
    <lineage>
        <taxon>Bacteria</taxon>
        <taxon>Bacillati</taxon>
        <taxon>Bacillota</taxon>
        <taxon>Bacilli</taxon>
        <taxon>Lactobacillales</taxon>
        <taxon>Lactobacillaceae</taxon>
        <taxon>Lactobacillus</taxon>
    </lineage>
</organism>
<gene>
    <name evidence="1" type="ORF">LDELB18P1_1792</name>
</gene>
<protein>
    <submittedName>
        <fullName evidence="1">Peptidase C69</fullName>
    </submittedName>
</protein>
<dbReference type="AlphaFoldDB" id="A0A4Q7DU78"/>
<sequence length="103" mass="11639">MVVEAYKHKKFIDSSTGKKTDLMIYKDVNPTKKAATKQFKANLAQSDKVAKTLSGDKLTAYLTEQNQKNADYAQKKWQTMNNSLIVHSNKLAPVTKSKLTFNK</sequence>